<evidence type="ECO:0000313" key="1">
    <source>
        <dbReference type="EMBL" id="PKV09045.1"/>
    </source>
</evidence>
<protein>
    <submittedName>
        <fullName evidence="1">Uncharacterized protein</fullName>
    </submittedName>
</protein>
<dbReference type="Proteomes" id="UP000233731">
    <property type="component" value="Unassembled WGS sequence"/>
</dbReference>
<comment type="caution">
    <text evidence="1">The sequence shown here is derived from an EMBL/GenBank/DDBJ whole genome shotgun (WGS) entry which is preliminary data.</text>
</comment>
<sequence>MTGRWLRRLCFCAGVSEIRLRHVAHVALIPSCRVRQPNRSPRHVGVMLLLCRSRIRRSRLQMQSVLCITCVALRVDCGSRVDSTYSLFLRCVPYLRGDDSGAAFGCASAKEFRCGMARGVVWAEGAKDRPSEAEETALLHATGSSASAGDVRFHYAQIMMGPVDLLLGVVIRGGSVAGAATSRRRRGSGIAAS</sequence>
<evidence type="ECO:0000313" key="2">
    <source>
        <dbReference type="Proteomes" id="UP000233731"/>
    </source>
</evidence>
<dbReference type="EMBL" id="PCHJ01000016">
    <property type="protein sequence ID" value="PKV09045.1"/>
    <property type="molecule type" value="Genomic_DNA"/>
</dbReference>
<name>A0A2N3R9M6_9BIFI</name>
<dbReference type="AlphaFoldDB" id="A0A2N3R9M6"/>
<reference evidence="1 2" key="1">
    <citation type="submission" date="2017-10" db="EMBL/GenBank/DDBJ databases">
        <title>Bifidobacterium genomics.</title>
        <authorList>
            <person name="Lugli G.A."/>
            <person name="Milani C."/>
            <person name="Mancabelli L."/>
        </authorList>
    </citation>
    <scope>NUCLEOTIDE SEQUENCE [LARGE SCALE GENOMIC DNA]</scope>
    <source>
        <strain evidence="1 2">1460B</strain>
    </source>
</reference>
<accession>A0A2N3R9M6</accession>
<organism evidence="1 2">
    <name type="scientific">Bifidobacterium asteroides</name>
    <dbReference type="NCBI Taxonomy" id="1684"/>
    <lineage>
        <taxon>Bacteria</taxon>
        <taxon>Bacillati</taxon>
        <taxon>Actinomycetota</taxon>
        <taxon>Actinomycetes</taxon>
        <taxon>Bifidobacteriales</taxon>
        <taxon>Bifidobacteriaceae</taxon>
        <taxon>Bifidobacterium</taxon>
    </lineage>
</organism>
<proteinExistence type="predicted"/>
<gene>
    <name evidence="1" type="ORF">CQR44_1363</name>
</gene>